<protein>
    <submittedName>
        <fullName evidence="2">Uncharacterized protein</fullName>
    </submittedName>
</protein>
<name>A0A850ECW2_9BACL</name>
<evidence type="ECO:0000313" key="2">
    <source>
        <dbReference type="EMBL" id="NUU59083.1"/>
    </source>
</evidence>
<reference evidence="2" key="1">
    <citation type="submission" date="2020-06" db="EMBL/GenBank/DDBJ databases">
        <title>Paenibacillus sp. nov., isolated from soil.</title>
        <authorList>
            <person name="Seo Y.L."/>
        </authorList>
    </citation>
    <scope>NUCLEOTIDE SEQUENCE [LARGE SCALE GENOMIC DNA]</scope>
    <source>
        <strain evidence="2">JW14</strain>
    </source>
</reference>
<feature type="transmembrane region" description="Helical" evidence="1">
    <location>
        <begin position="72"/>
        <end position="94"/>
    </location>
</feature>
<dbReference type="Proteomes" id="UP000564806">
    <property type="component" value="Unassembled WGS sequence"/>
</dbReference>
<feature type="transmembrane region" description="Helical" evidence="1">
    <location>
        <begin position="38"/>
        <end position="60"/>
    </location>
</feature>
<gene>
    <name evidence="2" type="ORF">HPT30_01630</name>
</gene>
<dbReference type="EMBL" id="JABWCS010000177">
    <property type="protein sequence ID" value="NUU59083.1"/>
    <property type="molecule type" value="Genomic_DNA"/>
</dbReference>
<feature type="transmembrane region" description="Helical" evidence="1">
    <location>
        <begin position="106"/>
        <end position="128"/>
    </location>
</feature>
<proteinExistence type="predicted"/>
<accession>A0A850ECW2</accession>
<sequence length="248" mass="27034">MNRKKPYTGIITVIYTVVIIATVLLLTMLGFSDNLPRLVITLIAVLIAESVVFGYTLFWIKSAGSVSGTPPILLSGAFIIAAYAVAVVISAVFLDRLLGLPAFWYAAVQLLVLAAAGGCLALIGLYGWNAGAQENKEKQATRSLFRQRKELADIKRAARSWRHAEAETLVKRIGSVEEAFTYSDPVSRPSLFATEDMLSQQIALLRDQVELLLSSGEPGKGWEAQLEGIIGDIEATLQRRNRELAALK</sequence>
<comment type="caution">
    <text evidence="2">The sequence shown here is derived from an EMBL/GenBank/DDBJ whole genome shotgun (WGS) entry which is preliminary data.</text>
</comment>
<feature type="transmembrane region" description="Helical" evidence="1">
    <location>
        <begin position="7"/>
        <end position="32"/>
    </location>
</feature>
<organism evidence="2 3">
    <name type="scientific">Paenibacillus agri</name>
    <dbReference type="NCBI Taxonomy" id="2744309"/>
    <lineage>
        <taxon>Bacteria</taxon>
        <taxon>Bacillati</taxon>
        <taxon>Bacillota</taxon>
        <taxon>Bacilli</taxon>
        <taxon>Bacillales</taxon>
        <taxon>Paenibacillaceae</taxon>
        <taxon>Paenibacillus</taxon>
    </lineage>
</organism>
<dbReference type="AlphaFoldDB" id="A0A850ECW2"/>
<keyword evidence="3" id="KW-1185">Reference proteome</keyword>
<dbReference type="RefSeq" id="WP_175369793.1">
    <property type="nucleotide sequence ID" value="NZ_JABWCS010000177.1"/>
</dbReference>
<evidence type="ECO:0000313" key="3">
    <source>
        <dbReference type="Proteomes" id="UP000564806"/>
    </source>
</evidence>
<keyword evidence="1" id="KW-0812">Transmembrane</keyword>
<keyword evidence="1" id="KW-1133">Transmembrane helix</keyword>
<keyword evidence="1" id="KW-0472">Membrane</keyword>
<evidence type="ECO:0000256" key="1">
    <source>
        <dbReference type="SAM" id="Phobius"/>
    </source>
</evidence>